<gene>
    <name evidence="3" type="ORF">RSE6_10613</name>
</gene>
<keyword evidence="4" id="KW-1185">Reference proteome</keyword>
<dbReference type="SUPFAM" id="SSF52151">
    <property type="entry name" value="FabD/lysophospholipase-like"/>
    <property type="match status" value="1"/>
</dbReference>
<dbReference type="EMBL" id="FJVC01000392">
    <property type="protein sequence ID" value="CZT49729.1"/>
    <property type="molecule type" value="Genomic_DNA"/>
</dbReference>
<evidence type="ECO:0000256" key="1">
    <source>
        <dbReference type="ARBA" id="ARBA00022801"/>
    </source>
</evidence>
<evidence type="ECO:0000313" key="3">
    <source>
        <dbReference type="EMBL" id="CZT49729.1"/>
    </source>
</evidence>
<dbReference type="PANTHER" id="PTHR24185:SF1">
    <property type="entry name" value="CALCIUM-INDEPENDENT PHOSPHOLIPASE A2-GAMMA"/>
    <property type="match status" value="1"/>
</dbReference>
<dbReference type="GO" id="GO:0047499">
    <property type="term" value="F:calcium-independent phospholipase A2 activity"/>
    <property type="evidence" value="ECO:0007669"/>
    <property type="project" value="TreeGrafter"/>
</dbReference>
<name>A0A1E1MKW5_RHYSE</name>
<reference evidence="4" key="1">
    <citation type="submission" date="2016-03" db="EMBL/GenBank/DDBJ databases">
        <authorList>
            <person name="Guldener U."/>
        </authorList>
    </citation>
    <scope>NUCLEOTIDE SEQUENCE [LARGE SCALE GENOMIC DNA]</scope>
</reference>
<evidence type="ECO:0000256" key="2">
    <source>
        <dbReference type="ARBA" id="ARBA00022963"/>
    </source>
</evidence>
<dbReference type="Gene3D" id="3.40.1090.10">
    <property type="entry name" value="Cytosolic phospholipase A2 catalytic domain"/>
    <property type="match status" value="1"/>
</dbReference>
<dbReference type="GO" id="GO:0016020">
    <property type="term" value="C:membrane"/>
    <property type="evidence" value="ECO:0007669"/>
    <property type="project" value="TreeGrafter"/>
</dbReference>
<dbReference type="GO" id="GO:0016042">
    <property type="term" value="P:lipid catabolic process"/>
    <property type="evidence" value="ECO:0007669"/>
    <property type="project" value="UniProtKB-KW"/>
</dbReference>
<organism evidence="3 4">
    <name type="scientific">Rhynchosporium secalis</name>
    <name type="common">Barley scald fungus</name>
    <dbReference type="NCBI Taxonomy" id="38038"/>
    <lineage>
        <taxon>Eukaryota</taxon>
        <taxon>Fungi</taxon>
        <taxon>Dikarya</taxon>
        <taxon>Ascomycota</taxon>
        <taxon>Pezizomycotina</taxon>
        <taxon>Leotiomycetes</taxon>
        <taxon>Helotiales</taxon>
        <taxon>Ploettnerulaceae</taxon>
        <taxon>Rhynchosporium</taxon>
    </lineage>
</organism>
<protein>
    <submittedName>
        <fullName evidence="3">Uncharacterized protein</fullName>
    </submittedName>
</protein>
<evidence type="ECO:0000313" key="4">
    <source>
        <dbReference type="Proteomes" id="UP000177625"/>
    </source>
</evidence>
<sequence length="268" mass="30357">MLRRLKMDVKVCIDAYVSMFEEIFSKKVRYKVSVGVQIQSHNISESDKREIKRVADLSGSKKSAQAPFDAAFSKILLDDGLIVEQDAACATSAATSFFDVVDTLDTGGILYRVGGFGANNQVNEVWMETRQIWIQDDYDARLDPLLKCFISIGTGELKTENMKESVKGFIDTLANMLTQTRRSGKDFESEHPNLTKLDGTYPYFRFIVDQGCQNVGLEEYKKRAMIEVATENYMEHPERQRIATLCAENLRTKTSVSLPQEMVELDFP</sequence>
<dbReference type="GO" id="GO:0019369">
    <property type="term" value="P:arachidonate metabolic process"/>
    <property type="evidence" value="ECO:0007669"/>
    <property type="project" value="TreeGrafter"/>
</dbReference>
<proteinExistence type="predicted"/>
<accession>A0A1E1MKW5</accession>
<dbReference type="AlphaFoldDB" id="A0A1E1MKW5"/>
<dbReference type="Proteomes" id="UP000177625">
    <property type="component" value="Unassembled WGS sequence"/>
</dbReference>
<keyword evidence="2" id="KW-0442">Lipid degradation</keyword>
<dbReference type="InterPro" id="IPR016035">
    <property type="entry name" value="Acyl_Trfase/lysoPLipase"/>
</dbReference>
<keyword evidence="1" id="KW-0378">Hydrolase</keyword>
<dbReference type="PANTHER" id="PTHR24185">
    <property type="entry name" value="CALCIUM-INDEPENDENT PHOSPHOLIPASE A2-GAMMA"/>
    <property type="match status" value="1"/>
</dbReference>
<keyword evidence="2" id="KW-0443">Lipid metabolism</keyword>